<feature type="non-terminal residue" evidence="2">
    <location>
        <position position="1"/>
    </location>
</feature>
<dbReference type="Pfam" id="PF23304">
    <property type="entry name" value="GAE_BBS1"/>
    <property type="match status" value="1"/>
</dbReference>
<dbReference type="Proteomes" id="UP001283361">
    <property type="component" value="Unassembled WGS sequence"/>
</dbReference>
<organism evidence="2 3">
    <name type="scientific">Elysia crispata</name>
    <name type="common">lettuce slug</name>
    <dbReference type="NCBI Taxonomy" id="231223"/>
    <lineage>
        <taxon>Eukaryota</taxon>
        <taxon>Metazoa</taxon>
        <taxon>Spiralia</taxon>
        <taxon>Lophotrochozoa</taxon>
        <taxon>Mollusca</taxon>
        <taxon>Gastropoda</taxon>
        <taxon>Heterobranchia</taxon>
        <taxon>Euthyneura</taxon>
        <taxon>Panpulmonata</taxon>
        <taxon>Sacoglossa</taxon>
        <taxon>Placobranchoidea</taxon>
        <taxon>Plakobranchidae</taxon>
        <taxon>Elysia</taxon>
    </lineage>
</organism>
<evidence type="ECO:0000313" key="3">
    <source>
        <dbReference type="Proteomes" id="UP001283361"/>
    </source>
</evidence>
<keyword evidence="3" id="KW-1185">Reference proteome</keyword>
<comment type="caution">
    <text evidence="2">The sequence shown here is derived from an EMBL/GenBank/DDBJ whole genome shotgun (WGS) entry which is preliminary data.</text>
</comment>
<proteinExistence type="predicted"/>
<name>A0AAE1DS07_9GAST</name>
<gene>
    <name evidence="2" type="ORF">RRG08_028095</name>
</gene>
<evidence type="ECO:0000313" key="2">
    <source>
        <dbReference type="EMBL" id="KAK3780647.1"/>
    </source>
</evidence>
<dbReference type="EMBL" id="JAWDGP010002696">
    <property type="protein sequence ID" value="KAK3780647.1"/>
    <property type="molecule type" value="Genomic_DNA"/>
</dbReference>
<dbReference type="InterPro" id="IPR056419">
    <property type="entry name" value="GAE_BBS1"/>
</dbReference>
<sequence length="177" mass="20020">IHGKVPMLVPGLTYNFETFQDCLNDKGVTENVKVYVLKQGKSVPLITGVVSMPEDEALLVIEQRMDSLGTWMDIERATSVISATKDRGDWKDRQRHEAKNPIIVVFATDLATAKIFTSEREKIHAKAQNICRSLVVPTRTRCVCSQRLMNKRSNKGVRISIESPQDIDSETYELLAW</sequence>
<feature type="domain" description="Bardet-Biedl syndrome 1 protein GAE" evidence="1">
    <location>
        <begin position="4"/>
        <end position="56"/>
    </location>
</feature>
<protein>
    <recommendedName>
        <fullName evidence="1">Bardet-Biedl syndrome 1 protein GAE domain-containing protein</fullName>
    </recommendedName>
</protein>
<evidence type="ECO:0000259" key="1">
    <source>
        <dbReference type="Pfam" id="PF23304"/>
    </source>
</evidence>
<accession>A0AAE1DS07</accession>
<reference evidence="2" key="1">
    <citation type="journal article" date="2023" name="G3 (Bethesda)">
        <title>A reference genome for the long-term kleptoplast-retaining sea slug Elysia crispata morphotype clarki.</title>
        <authorList>
            <person name="Eastman K.E."/>
            <person name="Pendleton A.L."/>
            <person name="Shaikh M.A."/>
            <person name="Suttiyut T."/>
            <person name="Ogas R."/>
            <person name="Tomko P."/>
            <person name="Gavelis G."/>
            <person name="Widhalm J.R."/>
            <person name="Wisecaver J.H."/>
        </authorList>
    </citation>
    <scope>NUCLEOTIDE SEQUENCE</scope>
    <source>
        <strain evidence="2">ECLA1</strain>
    </source>
</reference>
<dbReference type="AlphaFoldDB" id="A0AAE1DS07"/>